<dbReference type="RefSeq" id="XP_007677735.1">
    <property type="nucleotide sequence ID" value="XM_007679545.1"/>
</dbReference>
<reference evidence="1 2" key="1">
    <citation type="journal article" date="2012" name="PLoS Pathog.">
        <title>Diverse lifestyles and strategies of plant pathogenesis encoded in the genomes of eighteen Dothideomycetes fungi.</title>
        <authorList>
            <person name="Ohm R.A."/>
            <person name="Feau N."/>
            <person name="Henrissat B."/>
            <person name="Schoch C.L."/>
            <person name="Horwitz B.A."/>
            <person name="Barry K.W."/>
            <person name="Condon B.J."/>
            <person name="Copeland A.C."/>
            <person name="Dhillon B."/>
            <person name="Glaser F."/>
            <person name="Hesse C.N."/>
            <person name="Kosti I."/>
            <person name="LaButti K."/>
            <person name="Lindquist E.A."/>
            <person name="Lucas S."/>
            <person name="Salamov A.A."/>
            <person name="Bradshaw R.E."/>
            <person name="Ciuffetti L."/>
            <person name="Hamelin R.C."/>
            <person name="Kema G.H.J."/>
            <person name="Lawrence C."/>
            <person name="Scott J.A."/>
            <person name="Spatafora J.W."/>
            <person name="Turgeon B.G."/>
            <person name="de Wit P.J.G.M."/>
            <person name="Zhong S."/>
            <person name="Goodwin S.B."/>
            <person name="Grigoriev I.V."/>
        </authorList>
    </citation>
    <scope>NUCLEOTIDE SEQUENCE [LARGE SCALE GENOMIC DNA]</scope>
    <source>
        <strain evidence="1 2">UAMH 10762</strain>
    </source>
</reference>
<dbReference type="EMBL" id="KB445557">
    <property type="protein sequence ID" value="EMC95136.1"/>
    <property type="molecule type" value="Genomic_DNA"/>
</dbReference>
<protein>
    <recommendedName>
        <fullName evidence="3">ABM domain-containing protein</fullName>
    </recommendedName>
</protein>
<dbReference type="HOGENOM" id="CLU_1389985_0_0_1"/>
<dbReference type="OrthoDB" id="3830579at2759"/>
<evidence type="ECO:0000313" key="1">
    <source>
        <dbReference type="EMBL" id="EMC95136.1"/>
    </source>
</evidence>
<gene>
    <name evidence="1" type="ORF">BAUCODRAFT_149159</name>
</gene>
<sequence>MAGTGLVTELVEMQLLGLWQDFFPTFEATFLPVLLAAPGILSVRTGPKYASHSCHEDVHAAISITQWTSLQAHEDFLNGPSAKSFFDGLGRWMAGPPKVGHFELGSLRGHGNSSWLALSRSGLSNKSSKPSDTAGVEATFSARCVENDGIMLQLFVCSTENAMRNVVQSAYGSGEVFGMQVRSLGFPSTPRSRGKL</sequence>
<proteinExistence type="predicted"/>
<dbReference type="Gene3D" id="3.30.70.100">
    <property type="match status" value="1"/>
</dbReference>
<name>M2MEW4_BAUPA</name>
<dbReference type="SUPFAM" id="SSF54909">
    <property type="entry name" value="Dimeric alpha+beta barrel"/>
    <property type="match status" value="1"/>
</dbReference>
<dbReference type="InterPro" id="IPR011008">
    <property type="entry name" value="Dimeric_a/b-barrel"/>
</dbReference>
<keyword evidence="2" id="KW-1185">Reference proteome</keyword>
<organism evidence="1 2">
    <name type="scientific">Baudoinia panamericana (strain UAMH 10762)</name>
    <name type="common">Angels' share fungus</name>
    <name type="synonym">Baudoinia compniacensis (strain UAMH 10762)</name>
    <dbReference type="NCBI Taxonomy" id="717646"/>
    <lineage>
        <taxon>Eukaryota</taxon>
        <taxon>Fungi</taxon>
        <taxon>Dikarya</taxon>
        <taxon>Ascomycota</taxon>
        <taxon>Pezizomycotina</taxon>
        <taxon>Dothideomycetes</taxon>
        <taxon>Dothideomycetidae</taxon>
        <taxon>Mycosphaerellales</taxon>
        <taxon>Teratosphaeriaceae</taxon>
        <taxon>Baudoinia</taxon>
    </lineage>
</organism>
<evidence type="ECO:0000313" key="2">
    <source>
        <dbReference type="Proteomes" id="UP000011761"/>
    </source>
</evidence>
<dbReference type="GeneID" id="19108932"/>
<accession>M2MEW4</accession>
<dbReference type="KEGG" id="bcom:BAUCODRAFT_149159"/>
<dbReference type="Proteomes" id="UP000011761">
    <property type="component" value="Unassembled WGS sequence"/>
</dbReference>
<dbReference type="AlphaFoldDB" id="M2MEW4"/>
<evidence type="ECO:0008006" key="3">
    <source>
        <dbReference type="Google" id="ProtNLM"/>
    </source>
</evidence>